<organism evidence="1 2">
    <name type="scientific">Zasmidium cellare ATCC 36951</name>
    <dbReference type="NCBI Taxonomy" id="1080233"/>
    <lineage>
        <taxon>Eukaryota</taxon>
        <taxon>Fungi</taxon>
        <taxon>Dikarya</taxon>
        <taxon>Ascomycota</taxon>
        <taxon>Pezizomycotina</taxon>
        <taxon>Dothideomycetes</taxon>
        <taxon>Dothideomycetidae</taxon>
        <taxon>Mycosphaerellales</taxon>
        <taxon>Mycosphaerellaceae</taxon>
        <taxon>Zasmidium</taxon>
    </lineage>
</organism>
<evidence type="ECO:0000313" key="1">
    <source>
        <dbReference type="EMBL" id="KAF2168182.1"/>
    </source>
</evidence>
<dbReference type="PANTHER" id="PTHR36922:SF1">
    <property type="entry name" value="DUF1993 DOMAIN-CONTAINING PROTEIN"/>
    <property type="match status" value="1"/>
</dbReference>
<evidence type="ECO:0000313" key="2">
    <source>
        <dbReference type="Proteomes" id="UP000799537"/>
    </source>
</evidence>
<dbReference type="AlphaFoldDB" id="A0A6A6CQT6"/>
<dbReference type="Gene3D" id="1.20.120.450">
    <property type="entry name" value="dinb family like domain"/>
    <property type="match status" value="1"/>
</dbReference>
<accession>A0A6A6CQT6</accession>
<dbReference type="SUPFAM" id="SSF109854">
    <property type="entry name" value="DinB/YfiT-like putative metalloenzymes"/>
    <property type="match status" value="1"/>
</dbReference>
<reference evidence="1" key="1">
    <citation type="journal article" date="2020" name="Stud. Mycol.">
        <title>101 Dothideomycetes genomes: a test case for predicting lifestyles and emergence of pathogens.</title>
        <authorList>
            <person name="Haridas S."/>
            <person name="Albert R."/>
            <person name="Binder M."/>
            <person name="Bloem J."/>
            <person name="Labutti K."/>
            <person name="Salamov A."/>
            <person name="Andreopoulos B."/>
            <person name="Baker S."/>
            <person name="Barry K."/>
            <person name="Bills G."/>
            <person name="Bluhm B."/>
            <person name="Cannon C."/>
            <person name="Castanera R."/>
            <person name="Culley D."/>
            <person name="Daum C."/>
            <person name="Ezra D."/>
            <person name="Gonzalez J."/>
            <person name="Henrissat B."/>
            <person name="Kuo A."/>
            <person name="Liang C."/>
            <person name="Lipzen A."/>
            <person name="Lutzoni F."/>
            <person name="Magnuson J."/>
            <person name="Mondo S."/>
            <person name="Nolan M."/>
            <person name="Ohm R."/>
            <person name="Pangilinan J."/>
            <person name="Park H.-J."/>
            <person name="Ramirez L."/>
            <person name="Alfaro M."/>
            <person name="Sun H."/>
            <person name="Tritt A."/>
            <person name="Yoshinaga Y."/>
            <person name="Zwiers L.-H."/>
            <person name="Turgeon B."/>
            <person name="Goodwin S."/>
            <person name="Spatafora J."/>
            <person name="Crous P."/>
            <person name="Grigoriev I."/>
        </authorList>
    </citation>
    <scope>NUCLEOTIDE SEQUENCE</scope>
    <source>
        <strain evidence="1">ATCC 36951</strain>
    </source>
</reference>
<dbReference type="PANTHER" id="PTHR36922">
    <property type="entry name" value="BLL2446 PROTEIN"/>
    <property type="match status" value="1"/>
</dbReference>
<dbReference type="EMBL" id="ML993591">
    <property type="protein sequence ID" value="KAF2168182.1"/>
    <property type="molecule type" value="Genomic_DNA"/>
</dbReference>
<dbReference type="InterPro" id="IPR034660">
    <property type="entry name" value="DinB/YfiT-like"/>
</dbReference>
<protein>
    <recommendedName>
        <fullName evidence="3">DUF1993 domain-containing protein</fullName>
    </recommendedName>
</protein>
<dbReference type="OrthoDB" id="3724345at2759"/>
<dbReference type="Pfam" id="PF09351">
    <property type="entry name" value="DUF1993"/>
    <property type="match status" value="1"/>
</dbReference>
<dbReference type="Proteomes" id="UP000799537">
    <property type="component" value="Unassembled WGS sequence"/>
</dbReference>
<name>A0A6A6CQT6_ZASCE</name>
<evidence type="ECO:0008006" key="3">
    <source>
        <dbReference type="Google" id="ProtNLM"/>
    </source>
</evidence>
<gene>
    <name evidence="1" type="ORF">M409DRAFT_53485</name>
</gene>
<dbReference type="GeneID" id="54565654"/>
<keyword evidence="2" id="KW-1185">Reference proteome</keyword>
<sequence length="174" mass="19785">MSEISFYDVTIPIFTKRVQQLKHCLQKGEQWCNENKIATSALVKSRIIEDMQPLPFQVQTVYRMVIYLFSRMDIPGAPAPTDIPVVDTYNGMFQQIDEIQKLLSGVSQEQLEGKASKEVSFGPPGRDPWEFTGLSFVQEFIMVNVYFHTTTAYDILRKEGVPLGKLDFLGKVGL</sequence>
<proteinExistence type="predicted"/>
<dbReference type="InterPro" id="IPR018531">
    <property type="entry name" value="DUF1993"/>
</dbReference>
<dbReference type="RefSeq" id="XP_033669071.1">
    <property type="nucleotide sequence ID" value="XM_033812382.1"/>
</dbReference>